<accession>A0ACA9RXZ2</accession>
<proteinExistence type="predicted"/>
<evidence type="ECO:0000313" key="1">
    <source>
        <dbReference type="EMBL" id="CAG8815688.1"/>
    </source>
</evidence>
<gene>
    <name evidence="1" type="ORF">RPERSI_LOCUS24281</name>
</gene>
<comment type="caution">
    <text evidence="1">The sequence shown here is derived from an EMBL/GenBank/DDBJ whole genome shotgun (WGS) entry which is preliminary data.</text>
</comment>
<sequence>MEGAPSQDSTKHCIVEVCKRGIATGWRKITDNVLSKAETNRTLASYYVDRKGKYMCISCYNGIVVNGSDIFKNYALEWERVLKKHRKNGNLSMSESIMLMANFIFQRDVVEENQPLVEFSQL</sequence>
<dbReference type="EMBL" id="CAJVQC010077595">
    <property type="protein sequence ID" value="CAG8815688.1"/>
    <property type="molecule type" value="Genomic_DNA"/>
</dbReference>
<feature type="non-terminal residue" evidence="1">
    <location>
        <position position="122"/>
    </location>
</feature>
<feature type="non-terminal residue" evidence="1">
    <location>
        <position position="1"/>
    </location>
</feature>
<organism evidence="1 2">
    <name type="scientific">Racocetra persica</name>
    <dbReference type="NCBI Taxonomy" id="160502"/>
    <lineage>
        <taxon>Eukaryota</taxon>
        <taxon>Fungi</taxon>
        <taxon>Fungi incertae sedis</taxon>
        <taxon>Mucoromycota</taxon>
        <taxon>Glomeromycotina</taxon>
        <taxon>Glomeromycetes</taxon>
        <taxon>Diversisporales</taxon>
        <taxon>Gigasporaceae</taxon>
        <taxon>Racocetra</taxon>
    </lineage>
</organism>
<dbReference type="Proteomes" id="UP000789920">
    <property type="component" value="Unassembled WGS sequence"/>
</dbReference>
<keyword evidence="2" id="KW-1185">Reference proteome</keyword>
<protein>
    <submittedName>
        <fullName evidence="1">14596_t:CDS:1</fullName>
    </submittedName>
</protein>
<evidence type="ECO:0000313" key="2">
    <source>
        <dbReference type="Proteomes" id="UP000789920"/>
    </source>
</evidence>
<name>A0ACA9RXZ2_9GLOM</name>
<reference evidence="1" key="1">
    <citation type="submission" date="2021-06" db="EMBL/GenBank/DDBJ databases">
        <authorList>
            <person name="Kallberg Y."/>
            <person name="Tangrot J."/>
            <person name="Rosling A."/>
        </authorList>
    </citation>
    <scope>NUCLEOTIDE SEQUENCE</scope>
    <source>
        <strain evidence="1">MA461A</strain>
    </source>
</reference>